<dbReference type="SUPFAM" id="SSF90123">
    <property type="entry name" value="ABC transporter transmembrane region"/>
    <property type="match status" value="1"/>
</dbReference>
<organism evidence="6 7">
    <name type="scientific">Pirellulimonas nuda</name>
    <dbReference type="NCBI Taxonomy" id="2528009"/>
    <lineage>
        <taxon>Bacteria</taxon>
        <taxon>Pseudomonadati</taxon>
        <taxon>Planctomycetota</taxon>
        <taxon>Planctomycetia</taxon>
        <taxon>Pirellulales</taxon>
        <taxon>Lacipirellulaceae</taxon>
        <taxon>Pirellulimonas</taxon>
    </lineage>
</organism>
<keyword evidence="2 5" id="KW-0812">Transmembrane</keyword>
<comment type="subcellular location">
    <subcellularLocation>
        <location evidence="1">Cell membrane</location>
        <topology evidence="1">Multi-pass membrane protein</topology>
    </subcellularLocation>
</comment>
<evidence type="ECO:0000313" key="7">
    <source>
        <dbReference type="Proteomes" id="UP000317429"/>
    </source>
</evidence>
<sequence length="108" mass="11124">MPGAQELNPFEPPQSQEQPAQALAKRLGPFGTALVALLAISCGAIACGTSCTAIFWVGGMTGTAIGGYGNLTYLGLFAGFLVGAIVGSALLVFVTRYVFSRAIERHSS</sequence>
<reference evidence="6 7" key="1">
    <citation type="submission" date="2019-02" db="EMBL/GenBank/DDBJ databases">
        <title>Deep-cultivation of Planctomycetes and their phenomic and genomic characterization uncovers novel biology.</title>
        <authorList>
            <person name="Wiegand S."/>
            <person name="Jogler M."/>
            <person name="Boedeker C."/>
            <person name="Pinto D."/>
            <person name="Vollmers J."/>
            <person name="Rivas-Marin E."/>
            <person name="Kohn T."/>
            <person name="Peeters S.H."/>
            <person name="Heuer A."/>
            <person name="Rast P."/>
            <person name="Oberbeckmann S."/>
            <person name="Bunk B."/>
            <person name="Jeske O."/>
            <person name="Meyerdierks A."/>
            <person name="Storesund J.E."/>
            <person name="Kallscheuer N."/>
            <person name="Luecker S."/>
            <person name="Lage O.M."/>
            <person name="Pohl T."/>
            <person name="Merkel B.J."/>
            <person name="Hornburger P."/>
            <person name="Mueller R.-W."/>
            <person name="Bruemmer F."/>
            <person name="Labrenz M."/>
            <person name="Spormann A.M."/>
            <person name="Op den Camp H."/>
            <person name="Overmann J."/>
            <person name="Amann R."/>
            <person name="Jetten M.S.M."/>
            <person name="Mascher T."/>
            <person name="Medema M.H."/>
            <person name="Devos D.P."/>
            <person name="Kaster A.-K."/>
            <person name="Ovreas L."/>
            <person name="Rohde M."/>
            <person name="Galperin M.Y."/>
            <person name="Jogler C."/>
        </authorList>
    </citation>
    <scope>NUCLEOTIDE SEQUENCE [LARGE SCALE GENOMIC DNA]</scope>
    <source>
        <strain evidence="6 7">Pla175</strain>
    </source>
</reference>
<dbReference type="EMBL" id="CP036291">
    <property type="protein sequence ID" value="QDU87324.1"/>
    <property type="molecule type" value="Genomic_DNA"/>
</dbReference>
<feature type="transmembrane region" description="Helical" evidence="5">
    <location>
        <begin position="33"/>
        <end position="56"/>
    </location>
</feature>
<name>A0A518D764_9BACT</name>
<feature type="transmembrane region" description="Helical" evidence="5">
    <location>
        <begin position="76"/>
        <end position="99"/>
    </location>
</feature>
<keyword evidence="7" id="KW-1185">Reference proteome</keyword>
<dbReference type="GO" id="GO:0005524">
    <property type="term" value="F:ATP binding"/>
    <property type="evidence" value="ECO:0007669"/>
    <property type="project" value="InterPro"/>
</dbReference>
<evidence type="ECO:0000256" key="4">
    <source>
        <dbReference type="ARBA" id="ARBA00023136"/>
    </source>
</evidence>
<dbReference type="AlphaFoldDB" id="A0A518D764"/>
<protein>
    <submittedName>
        <fullName evidence="6">Uncharacterized protein</fullName>
    </submittedName>
</protein>
<dbReference type="InterPro" id="IPR036640">
    <property type="entry name" value="ABC1_TM_sf"/>
</dbReference>
<evidence type="ECO:0000256" key="2">
    <source>
        <dbReference type="ARBA" id="ARBA00022692"/>
    </source>
</evidence>
<dbReference type="RefSeq" id="WP_145281292.1">
    <property type="nucleotide sequence ID" value="NZ_CP036291.1"/>
</dbReference>
<keyword evidence="4 5" id="KW-0472">Membrane</keyword>
<proteinExistence type="predicted"/>
<evidence type="ECO:0000256" key="5">
    <source>
        <dbReference type="SAM" id="Phobius"/>
    </source>
</evidence>
<evidence type="ECO:0000256" key="3">
    <source>
        <dbReference type="ARBA" id="ARBA00022989"/>
    </source>
</evidence>
<dbReference type="GO" id="GO:0005886">
    <property type="term" value="C:plasma membrane"/>
    <property type="evidence" value="ECO:0007669"/>
    <property type="project" value="UniProtKB-SubCell"/>
</dbReference>
<keyword evidence="3 5" id="KW-1133">Transmembrane helix</keyword>
<evidence type="ECO:0000256" key="1">
    <source>
        <dbReference type="ARBA" id="ARBA00004651"/>
    </source>
</evidence>
<evidence type="ECO:0000313" key="6">
    <source>
        <dbReference type="EMBL" id="QDU87324.1"/>
    </source>
</evidence>
<dbReference type="KEGG" id="pnd:Pla175_06830"/>
<dbReference type="Proteomes" id="UP000317429">
    <property type="component" value="Chromosome"/>
</dbReference>
<gene>
    <name evidence="6" type="ORF">Pla175_06830</name>
</gene>
<accession>A0A518D764</accession>